<dbReference type="GO" id="GO:0007165">
    <property type="term" value="P:signal transduction"/>
    <property type="evidence" value="ECO:0007669"/>
    <property type="project" value="InterPro"/>
</dbReference>
<proteinExistence type="predicted"/>
<dbReference type="EMBL" id="BNJK01000002">
    <property type="protein sequence ID" value="GHP00301.1"/>
    <property type="molecule type" value="Genomic_DNA"/>
</dbReference>
<dbReference type="InterPro" id="IPR000157">
    <property type="entry name" value="TIR_dom"/>
</dbReference>
<dbReference type="AlphaFoldDB" id="A0A8J3N974"/>
<name>A0A8J3N974_9CHLR</name>
<evidence type="ECO:0000259" key="1">
    <source>
        <dbReference type="Pfam" id="PF13676"/>
    </source>
</evidence>
<evidence type="ECO:0000313" key="2">
    <source>
        <dbReference type="EMBL" id="GHP00301.1"/>
    </source>
</evidence>
<dbReference type="Proteomes" id="UP000597444">
    <property type="component" value="Unassembled WGS sequence"/>
</dbReference>
<gene>
    <name evidence="2" type="ORF">KSF_103480</name>
</gene>
<sequence>MHAYLFSDSPIQEIQTITGEMGSYVHIMRLLDLHLLSGLPLYWHTSALSNAFQSLRHSIETIWDQNITAQQTISSLPQQVPLSAFAQSEITTQPEATSVETDSGEKNKVFICYSHEDRKYLHRLKTHLDSLQGNNHIIYWDHTKIQAGAFWQQEVASALQDTRVAVLLVSPDLLTSPFILKNELPPLLRAAVSWGTIILPVIISPCLFEESLLGQFQPVNSPDKPLDRLTKSARDVVWVHLVRFILKSISPLGCPPLVSYTKDA</sequence>
<reference evidence="2" key="1">
    <citation type="submission" date="2020-10" db="EMBL/GenBank/DDBJ databases">
        <title>Taxonomic study of unclassified bacteria belonging to the class Ktedonobacteria.</title>
        <authorList>
            <person name="Yabe S."/>
            <person name="Wang C.M."/>
            <person name="Zheng Y."/>
            <person name="Sakai Y."/>
            <person name="Cavaletti L."/>
            <person name="Monciardini P."/>
            <person name="Donadio S."/>
        </authorList>
    </citation>
    <scope>NUCLEOTIDE SEQUENCE</scope>
    <source>
        <strain evidence="2">ID150040</strain>
    </source>
</reference>
<dbReference type="SUPFAM" id="SSF52200">
    <property type="entry name" value="Toll/Interleukin receptor TIR domain"/>
    <property type="match status" value="1"/>
</dbReference>
<keyword evidence="3" id="KW-1185">Reference proteome</keyword>
<evidence type="ECO:0000313" key="3">
    <source>
        <dbReference type="Proteomes" id="UP000597444"/>
    </source>
</evidence>
<dbReference type="Pfam" id="PF13676">
    <property type="entry name" value="TIR_2"/>
    <property type="match status" value="1"/>
</dbReference>
<dbReference type="Gene3D" id="3.40.50.10140">
    <property type="entry name" value="Toll/interleukin-1 receptor homology (TIR) domain"/>
    <property type="match status" value="1"/>
</dbReference>
<comment type="caution">
    <text evidence="2">The sequence shown here is derived from an EMBL/GenBank/DDBJ whole genome shotgun (WGS) entry which is preliminary data.</text>
</comment>
<protein>
    <recommendedName>
        <fullName evidence="1">TIR domain-containing protein</fullName>
    </recommendedName>
</protein>
<dbReference type="InterPro" id="IPR035897">
    <property type="entry name" value="Toll_tir_struct_dom_sf"/>
</dbReference>
<accession>A0A8J3N974</accession>
<feature type="domain" description="TIR" evidence="1">
    <location>
        <begin position="109"/>
        <end position="220"/>
    </location>
</feature>
<organism evidence="2 3">
    <name type="scientific">Reticulibacter mediterranei</name>
    <dbReference type="NCBI Taxonomy" id="2778369"/>
    <lineage>
        <taxon>Bacteria</taxon>
        <taxon>Bacillati</taxon>
        <taxon>Chloroflexota</taxon>
        <taxon>Ktedonobacteria</taxon>
        <taxon>Ktedonobacterales</taxon>
        <taxon>Reticulibacteraceae</taxon>
        <taxon>Reticulibacter</taxon>
    </lineage>
</organism>